<accession>A0ABQ5YEU5</accession>
<name>A0ABQ5YEU5_9NEIS</name>
<feature type="transmembrane region" description="Helical" evidence="6">
    <location>
        <begin position="205"/>
        <end position="225"/>
    </location>
</feature>
<protein>
    <submittedName>
        <fullName evidence="8">Permease</fullName>
    </submittedName>
</protein>
<comment type="caution">
    <text evidence="8">The sequence shown here is derived from an EMBL/GenBank/DDBJ whole genome shotgun (WGS) entry which is preliminary data.</text>
</comment>
<dbReference type="SUPFAM" id="SSF103481">
    <property type="entry name" value="Multidrug resistance efflux transporter EmrE"/>
    <property type="match status" value="2"/>
</dbReference>
<proteinExistence type="predicted"/>
<evidence type="ECO:0000256" key="3">
    <source>
        <dbReference type="ARBA" id="ARBA00022692"/>
    </source>
</evidence>
<feature type="transmembrane region" description="Helical" evidence="6">
    <location>
        <begin position="88"/>
        <end position="106"/>
    </location>
</feature>
<dbReference type="RefSeq" id="WP_284196586.1">
    <property type="nucleotide sequence ID" value="NZ_BSOG01000002.1"/>
</dbReference>
<evidence type="ECO:0000256" key="5">
    <source>
        <dbReference type="ARBA" id="ARBA00023136"/>
    </source>
</evidence>
<dbReference type="Proteomes" id="UP001156706">
    <property type="component" value="Unassembled WGS sequence"/>
</dbReference>
<dbReference type="EMBL" id="BSOG01000002">
    <property type="protein sequence ID" value="GLR13485.1"/>
    <property type="molecule type" value="Genomic_DNA"/>
</dbReference>
<keyword evidence="4 6" id="KW-1133">Transmembrane helix</keyword>
<evidence type="ECO:0000313" key="9">
    <source>
        <dbReference type="Proteomes" id="UP001156706"/>
    </source>
</evidence>
<keyword evidence="5 6" id="KW-0472">Membrane</keyword>
<evidence type="ECO:0000259" key="7">
    <source>
        <dbReference type="Pfam" id="PF00892"/>
    </source>
</evidence>
<evidence type="ECO:0000256" key="6">
    <source>
        <dbReference type="SAM" id="Phobius"/>
    </source>
</evidence>
<reference evidence="9" key="1">
    <citation type="journal article" date="2019" name="Int. J. Syst. Evol. Microbiol.">
        <title>The Global Catalogue of Microorganisms (GCM) 10K type strain sequencing project: providing services to taxonomists for standard genome sequencing and annotation.</title>
        <authorList>
            <consortium name="The Broad Institute Genomics Platform"/>
            <consortium name="The Broad Institute Genome Sequencing Center for Infectious Disease"/>
            <person name="Wu L."/>
            <person name="Ma J."/>
        </authorList>
    </citation>
    <scope>NUCLEOTIDE SEQUENCE [LARGE SCALE GENOMIC DNA]</scope>
    <source>
        <strain evidence="9">NBRC 110044</strain>
    </source>
</reference>
<gene>
    <name evidence="8" type="ORF">GCM10007907_22750</name>
</gene>
<feature type="transmembrane region" description="Helical" evidence="6">
    <location>
        <begin position="167"/>
        <end position="185"/>
    </location>
</feature>
<evidence type="ECO:0000313" key="8">
    <source>
        <dbReference type="EMBL" id="GLR13485.1"/>
    </source>
</evidence>
<evidence type="ECO:0000256" key="2">
    <source>
        <dbReference type="ARBA" id="ARBA00022475"/>
    </source>
</evidence>
<dbReference type="PANTHER" id="PTHR42920:SF5">
    <property type="entry name" value="EAMA DOMAIN-CONTAINING PROTEIN"/>
    <property type="match status" value="1"/>
</dbReference>
<feature type="domain" description="EamA" evidence="7">
    <location>
        <begin position="136"/>
        <end position="276"/>
    </location>
</feature>
<evidence type="ECO:0000256" key="1">
    <source>
        <dbReference type="ARBA" id="ARBA00004651"/>
    </source>
</evidence>
<feature type="transmembrane region" description="Helical" evidence="6">
    <location>
        <begin position="32"/>
        <end position="51"/>
    </location>
</feature>
<organism evidence="8 9">
    <name type="scientific">Chitinimonas prasina</name>
    <dbReference type="NCBI Taxonomy" id="1434937"/>
    <lineage>
        <taxon>Bacteria</taxon>
        <taxon>Pseudomonadati</taxon>
        <taxon>Pseudomonadota</taxon>
        <taxon>Betaproteobacteria</taxon>
        <taxon>Neisseriales</taxon>
        <taxon>Chitinibacteraceae</taxon>
        <taxon>Chitinimonas</taxon>
    </lineage>
</organism>
<keyword evidence="9" id="KW-1185">Reference proteome</keyword>
<feature type="transmembrane region" description="Helical" evidence="6">
    <location>
        <begin position="237"/>
        <end position="255"/>
    </location>
</feature>
<keyword evidence="3 6" id="KW-0812">Transmembrane</keyword>
<dbReference type="InterPro" id="IPR000620">
    <property type="entry name" value="EamA_dom"/>
</dbReference>
<sequence>MNFSVLLLLLVTLVWGTTFPLLKSASSSLSGVEISAIRFVIAAVCMLPFVFKARRETWRDGALLGALALTSYVAQAYGLEHISSNRSAFLTSLNVLMVPFIGLLFGGRLSILMVGAATVACSGIGLMSWEGGGNLLGDSATLLCALAYALYTIMLSQRAGRHDARQLAATQIILMALFASLWVLGSGASGGGAVLASLPDRLMPHIGTLVYLGLVATAGMLMLQAYAQRNVSADKAAVIYALEPVFAALFGWLLLSESLTVQAGIGGAMVVVAVIISELKPAEPKPAS</sequence>
<feature type="transmembrane region" description="Helical" evidence="6">
    <location>
        <begin position="135"/>
        <end position="155"/>
    </location>
</feature>
<feature type="domain" description="EamA" evidence="7">
    <location>
        <begin position="3"/>
        <end position="128"/>
    </location>
</feature>
<dbReference type="Pfam" id="PF00892">
    <property type="entry name" value="EamA"/>
    <property type="match status" value="2"/>
</dbReference>
<comment type="subcellular location">
    <subcellularLocation>
        <location evidence="1">Cell membrane</location>
        <topology evidence="1">Multi-pass membrane protein</topology>
    </subcellularLocation>
</comment>
<feature type="transmembrane region" description="Helical" evidence="6">
    <location>
        <begin position="261"/>
        <end position="279"/>
    </location>
</feature>
<keyword evidence="2" id="KW-1003">Cell membrane</keyword>
<dbReference type="InterPro" id="IPR051258">
    <property type="entry name" value="Diverse_Substrate_Transporter"/>
</dbReference>
<dbReference type="PANTHER" id="PTHR42920">
    <property type="entry name" value="OS03G0707200 PROTEIN-RELATED"/>
    <property type="match status" value="1"/>
</dbReference>
<evidence type="ECO:0000256" key="4">
    <source>
        <dbReference type="ARBA" id="ARBA00022989"/>
    </source>
</evidence>
<dbReference type="InterPro" id="IPR037185">
    <property type="entry name" value="EmrE-like"/>
</dbReference>